<feature type="domain" description="Peptidoglycan recognition protein family" evidence="10">
    <location>
        <begin position="16"/>
        <end position="202"/>
    </location>
</feature>
<dbReference type="GO" id="GO:0008270">
    <property type="term" value="F:zinc ion binding"/>
    <property type="evidence" value="ECO:0007669"/>
    <property type="project" value="InterPro"/>
</dbReference>
<dbReference type="PIRSF" id="PIRSF037945">
    <property type="entry name" value="PGRPs"/>
    <property type="match status" value="1"/>
</dbReference>
<evidence type="ECO:0000256" key="2">
    <source>
        <dbReference type="ARBA" id="ARBA00011245"/>
    </source>
</evidence>
<evidence type="ECO:0000256" key="7">
    <source>
        <dbReference type="ARBA" id="ARBA00069708"/>
    </source>
</evidence>
<dbReference type="InterPro" id="IPR036505">
    <property type="entry name" value="Amidase/PGRP_sf"/>
</dbReference>
<dbReference type="InterPro" id="IPR015510">
    <property type="entry name" value="PGRP"/>
</dbReference>
<dbReference type="SMART" id="SM00701">
    <property type="entry name" value="PGRP"/>
    <property type="match status" value="1"/>
</dbReference>
<keyword evidence="5" id="KW-0391">Immunity</keyword>
<dbReference type="FunFam" id="3.40.80.10:FF:000001">
    <property type="entry name" value="Peptidoglycan recognition protein 1"/>
    <property type="match status" value="1"/>
</dbReference>
<dbReference type="CDD" id="cd06583">
    <property type="entry name" value="PGRP"/>
    <property type="match status" value="1"/>
</dbReference>
<evidence type="ECO:0000256" key="3">
    <source>
        <dbReference type="ARBA" id="ARBA00022588"/>
    </source>
</evidence>
<gene>
    <name evidence="11" type="ORF">RR48_08274</name>
</gene>
<evidence type="ECO:0000256" key="8">
    <source>
        <dbReference type="PIRSR" id="PIRSR037945-1"/>
    </source>
</evidence>
<keyword evidence="12" id="KW-1185">Reference proteome</keyword>
<feature type="domain" description="N-acetylmuramoyl-L-alanine amidase" evidence="9">
    <location>
        <begin position="23"/>
        <end position="208"/>
    </location>
</feature>
<dbReference type="GO" id="GO:0045087">
    <property type="term" value="P:innate immune response"/>
    <property type="evidence" value="ECO:0007669"/>
    <property type="project" value="UniProtKB-KW"/>
</dbReference>
<evidence type="ECO:0000313" key="12">
    <source>
        <dbReference type="Proteomes" id="UP000053240"/>
    </source>
</evidence>
<evidence type="ECO:0000256" key="6">
    <source>
        <dbReference type="ARBA" id="ARBA00023157"/>
    </source>
</evidence>
<dbReference type="GO" id="GO:0009253">
    <property type="term" value="P:peptidoglycan catabolic process"/>
    <property type="evidence" value="ECO:0007669"/>
    <property type="project" value="InterPro"/>
</dbReference>
<evidence type="ECO:0000259" key="9">
    <source>
        <dbReference type="SMART" id="SM00644"/>
    </source>
</evidence>
<dbReference type="InParanoid" id="A0A194R1F7"/>
<dbReference type="SUPFAM" id="SSF55846">
    <property type="entry name" value="N-acetylmuramoyl-L-alanine amidase-like"/>
    <property type="match status" value="2"/>
</dbReference>
<comment type="similarity">
    <text evidence="1">Belongs to the N-acetylmuramoyl-L-alanine amidase 2 family.</text>
</comment>
<protein>
    <recommendedName>
        <fullName evidence="7">Peptidoglycan recognition protein</fullName>
    </recommendedName>
</protein>
<proteinExistence type="inferred from homology"/>
<evidence type="ECO:0000256" key="4">
    <source>
        <dbReference type="ARBA" id="ARBA00022729"/>
    </source>
</evidence>
<keyword evidence="3" id="KW-0399">Innate immunity</keyword>
<dbReference type="Proteomes" id="UP000053240">
    <property type="component" value="Unassembled WGS sequence"/>
</dbReference>
<dbReference type="EMBL" id="KQ460878">
    <property type="protein sequence ID" value="KPJ11532.1"/>
    <property type="molecule type" value="Genomic_DNA"/>
</dbReference>
<dbReference type="InterPro" id="IPR017331">
    <property type="entry name" value="Peptidoglycan_recognition"/>
</dbReference>
<dbReference type="InterPro" id="IPR002502">
    <property type="entry name" value="Amidase_domain"/>
</dbReference>
<accession>A0A194R1F7</accession>
<evidence type="ECO:0000256" key="1">
    <source>
        <dbReference type="ARBA" id="ARBA00007553"/>
    </source>
</evidence>
<keyword evidence="6" id="KW-1015">Disulfide bond</keyword>
<keyword evidence="4" id="KW-0732">Signal</keyword>
<dbReference type="SMART" id="SM00644">
    <property type="entry name" value="Ami_2"/>
    <property type="match status" value="1"/>
</dbReference>
<organism evidence="11 12">
    <name type="scientific">Papilio machaon</name>
    <name type="common">Old World swallowtail butterfly</name>
    <dbReference type="NCBI Taxonomy" id="76193"/>
    <lineage>
        <taxon>Eukaryota</taxon>
        <taxon>Metazoa</taxon>
        <taxon>Ecdysozoa</taxon>
        <taxon>Arthropoda</taxon>
        <taxon>Hexapoda</taxon>
        <taxon>Insecta</taxon>
        <taxon>Pterygota</taxon>
        <taxon>Neoptera</taxon>
        <taxon>Endopterygota</taxon>
        <taxon>Lepidoptera</taxon>
        <taxon>Glossata</taxon>
        <taxon>Ditrysia</taxon>
        <taxon>Papilionoidea</taxon>
        <taxon>Papilionidae</taxon>
        <taxon>Papilioninae</taxon>
        <taxon>Papilio</taxon>
    </lineage>
</organism>
<dbReference type="GO" id="GO:0042834">
    <property type="term" value="F:peptidoglycan binding"/>
    <property type="evidence" value="ECO:0007669"/>
    <property type="project" value="InterPro"/>
</dbReference>
<evidence type="ECO:0000256" key="5">
    <source>
        <dbReference type="ARBA" id="ARBA00022859"/>
    </source>
</evidence>
<sequence>MCGWTDFDDLKYKYYSREEWGATPAADRRPIATPVQYVVIHHTYLPAACNTTQQCFSAMKSMQDYHNSMGWGDIGYQRCTERALYLIYSFSNLPAACNTTQECFSAMKSMQDYHNSMEWGDIGYHFCVGSNGGVYEGRGWNVVGIHAGRANNHSYGICLIGDWRVATPPKTMLESTKRLISIGVENGSISPNYKLIGHNQVMATECPGTALFNIISTWNHFSTDVAVFKTVAKNNALS</sequence>
<name>A0A194R1F7_PAPMA</name>
<dbReference type="Pfam" id="PF01510">
    <property type="entry name" value="Amidase_2"/>
    <property type="match status" value="1"/>
</dbReference>
<dbReference type="GO" id="GO:0008745">
    <property type="term" value="F:N-acetylmuramoyl-L-alanine amidase activity"/>
    <property type="evidence" value="ECO:0007669"/>
    <property type="project" value="InterPro"/>
</dbReference>
<feature type="disulfide bond" evidence="8">
    <location>
        <begin position="97"/>
        <end position="103"/>
    </location>
</feature>
<dbReference type="InterPro" id="IPR006619">
    <property type="entry name" value="PGRP_domain_met/bac"/>
</dbReference>
<evidence type="ECO:0000313" key="11">
    <source>
        <dbReference type="EMBL" id="KPJ11532.1"/>
    </source>
</evidence>
<dbReference type="PANTHER" id="PTHR11022">
    <property type="entry name" value="PEPTIDOGLYCAN RECOGNITION PROTEIN"/>
    <property type="match status" value="1"/>
</dbReference>
<comment type="subunit">
    <text evidence="2">Monomer.</text>
</comment>
<dbReference type="Gene3D" id="3.40.80.10">
    <property type="entry name" value="Peptidoglycan recognition protein-like"/>
    <property type="match status" value="2"/>
</dbReference>
<dbReference type="AlphaFoldDB" id="A0A194R1F7"/>
<dbReference type="PANTHER" id="PTHR11022:SF77">
    <property type="entry name" value="PEPTIDOGLYCAN-RECOGNITION PROTEIN LB"/>
    <property type="match status" value="1"/>
</dbReference>
<evidence type="ECO:0000259" key="10">
    <source>
        <dbReference type="SMART" id="SM00701"/>
    </source>
</evidence>
<reference evidence="11 12" key="1">
    <citation type="journal article" date="2015" name="Nat. Commun.">
        <title>Outbred genome sequencing and CRISPR/Cas9 gene editing in butterflies.</title>
        <authorList>
            <person name="Li X."/>
            <person name="Fan D."/>
            <person name="Zhang W."/>
            <person name="Liu G."/>
            <person name="Zhang L."/>
            <person name="Zhao L."/>
            <person name="Fang X."/>
            <person name="Chen L."/>
            <person name="Dong Y."/>
            <person name="Chen Y."/>
            <person name="Ding Y."/>
            <person name="Zhao R."/>
            <person name="Feng M."/>
            <person name="Zhu Y."/>
            <person name="Feng Y."/>
            <person name="Jiang X."/>
            <person name="Zhu D."/>
            <person name="Xiang H."/>
            <person name="Feng X."/>
            <person name="Li S."/>
            <person name="Wang J."/>
            <person name="Zhang G."/>
            <person name="Kronforst M.R."/>
            <person name="Wang W."/>
        </authorList>
    </citation>
    <scope>NUCLEOTIDE SEQUENCE [LARGE SCALE GENOMIC DNA]</scope>
    <source>
        <strain evidence="11">Ya'a_city_454_Pm</strain>
        <tissue evidence="11">Whole body</tissue>
    </source>
</reference>
<dbReference type="STRING" id="76193.A0A194R1F7"/>